<reference evidence="5" key="1">
    <citation type="submission" date="2020-10" db="EMBL/GenBank/DDBJ databases">
        <title>Sequencing the genomes of 1000 actinobacteria strains.</title>
        <authorList>
            <person name="Klenk H.-P."/>
        </authorList>
    </citation>
    <scope>NUCLEOTIDE SEQUENCE</scope>
    <source>
        <strain evidence="5">DSM 45354</strain>
    </source>
</reference>
<evidence type="ECO:0000256" key="2">
    <source>
        <dbReference type="ARBA" id="ARBA00023186"/>
    </source>
</evidence>
<dbReference type="Gene3D" id="3.50.7.10">
    <property type="entry name" value="GroEL"/>
    <property type="match status" value="1"/>
</dbReference>
<dbReference type="GO" id="GO:0005524">
    <property type="term" value="F:ATP binding"/>
    <property type="evidence" value="ECO:0007669"/>
    <property type="project" value="InterPro"/>
</dbReference>
<keyword evidence="2" id="KW-0143">Chaperone</keyword>
<dbReference type="EMBL" id="JADBEM010000001">
    <property type="protein sequence ID" value="MBE1611738.1"/>
    <property type="molecule type" value="Genomic_DNA"/>
</dbReference>
<gene>
    <name evidence="5" type="ORF">HEB94_008586</name>
</gene>
<dbReference type="GO" id="GO:0140662">
    <property type="term" value="F:ATP-dependent protein folding chaperone"/>
    <property type="evidence" value="ECO:0007669"/>
    <property type="project" value="InterPro"/>
</dbReference>
<dbReference type="InterPro" id="IPR027410">
    <property type="entry name" value="TCP-1-like_intermed_sf"/>
</dbReference>
<comment type="caution">
    <text evidence="5">The sequence shown here is derived from an EMBL/GenBank/DDBJ whole genome shotgun (WGS) entry which is preliminary data.</text>
</comment>
<keyword evidence="6" id="KW-1185">Reference proteome</keyword>
<comment type="similarity">
    <text evidence="1 3">Belongs to the chaperonin (HSP60) family.</text>
</comment>
<dbReference type="RefSeq" id="WP_192754905.1">
    <property type="nucleotide sequence ID" value="NZ_BAABJL010000176.1"/>
</dbReference>
<evidence type="ECO:0000256" key="4">
    <source>
        <dbReference type="RuleBase" id="RU000419"/>
    </source>
</evidence>
<dbReference type="InterPro" id="IPR002423">
    <property type="entry name" value="Cpn60/GroEL/TCP-1"/>
</dbReference>
<dbReference type="InterPro" id="IPR027413">
    <property type="entry name" value="GROEL-like_equatorial_sf"/>
</dbReference>
<sequence length="536" mass="55939">MTSRPVPVVDEATRRRELCEGFETLARLLAVTLGPTRGVVLNDVGGGSAESLVESATIARRITALPGRRRNAGAALLREMVRQVGRRYGDGGATAAVLATAILRHGRRSVAAGASPVRVREGIRLGVSCAGGALKDQATPVVGEADLAGLATAVTGDPDLGAAVGELLDVLGVDGDVVVEEHYLPGLAHDYVDGARWRGRPAQRSLLPGANTELTLLEPAVVVADLELTQADQVRPFLEAVRAMPDRPPLLLVAREVSGGAQTMCELNDRRGVVVTAPVAITTSRTHVGDDFADLALLTGATVVAPESGCPPERFRPEYLGRARRALVQAGYLTVSGGSGDRGEVCALAARLRTRAWELDVSRDAATEAVRDRLWSRQARLLGRVAALRVGAPTDTEREARRGLARKAVSLVRTALRDGVVAGGGVAYLDCVDAVRAGRERCPDPDRALGMAAVEAGLAAPFLQLVANAGRREPRAALEQVRGLGSGHGIDVLADRSVRMREAGIWDVAGVVAGALEAAGETAGLLVSAEVVSGRG</sequence>
<evidence type="ECO:0000256" key="1">
    <source>
        <dbReference type="ARBA" id="ARBA00006607"/>
    </source>
</evidence>
<comment type="subunit">
    <text evidence="4">Forms a cylinder of 14 subunits composed of two heptameric rings stacked back-to-back. Interacts with the co-chaperonin GroES.</text>
</comment>
<evidence type="ECO:0000313" key="5">
    <source>
        <dbReference type="EMBL" id="MBE1611738.1"/>
    </source>
</evidence>
<dbReference type="InterPro" id="IPR027409">
    <property type="entry name" value="GroEL-like_apical_dom_sf"/>
</dbReference>
<dbReference type="Proteomes" id="UP000638648">
    <property type="component" value="Unassembled WGS sequence"/>
</dbReference>
<comment type="function">
    <text evidence="4">Together with its co-chaperonin GroES, plays an essential role in assisting protein folding. The GroEL-GroES system forms a nano-cage that allows encapsulation of the non-native substrate proteins and provides a physical environment optimized to promote and accelerate protein folding.</text>
</comment>
<proteinExistence type="inferred from homology"/>
<dbReference type="SUPFAM" id="SSF48592">
    <property type="entry name" value="GroEL equatorial domain-like"/>
    <property type="match status" value="1"/>
</dbReference>
<dbReference type="SUPFAM" id="SSF52029">
    <property type="entry name" value="GroEL apical domain-like"/>
    <property type="match status" value="1"/>
</dbReference>
<evidence type="ECO:0000256" key="3">
    <source>
        <dbReference type="RuleBase" id="RU000418"/>
    </source>
</evidence>
<protein>
    <recommendedName>
        <fullName evidence="4">60 kDa chaperonin</fullName>
    </recommendedName>
</protein>
<dbReference type="Gene3D" id="3.30.260.10">
    <property type="entry name" value="TCP-1-like chaperonin intermediate domain"/>
    <property type="match status" value="1"/>
</dbReference>
<dbReference type="Pfam" id="PF00118">
    <property type="entry name" value="Cpn60_TCP1"/>
    <property type="match status" value="1"/>
</dbReference>
<dbReference type="PRINTS" id="PR00298">
    <property type="entry name" value="CHAPERONIN60"/>
</dbReference>
<dbReference type="Gene3D" id="1.10.560.10">
    <property type="entry name" value="GroEL-like equatorial domain"/>
    <property type="match status" value="1"/>
</dbReference>
<name>A0A927N680_9ACTN</name>
<dbReference type="InterPro" id="IPR001844">
    <property type="entry name" value="Cpn60/GroEL"/>
</dbReference>
<dbReference type="PANTHER" id="PTHR45633">
    <property type="entry name" value="60 KDA HEAT SHOCK PROTEIN, MITOCHONDRIAL"/>
    <property type="match status" value="1"/>
</dbReference>
<evidence type="ECO:0000313" key="6">
    <source>
        <dbReference type="Proteomes" id="UP000638648"/>
    </source>
</evidence>
<accession>A0A927N680</accession>
<organism evidence="5 6">
    <name type="scientific">Actinopolymorpha pittospori</name>
    <dbReference type="NCBI Taxonomy" id="648752"/>
    <lineage>
        <taxon>Bacteria</taxon>
        <taxon>Bacillati</taxon>
        <taxon>Actinomycetota</taxon>
        <taxon>Actinomycetes</taxon>
        <taxon>Propionibacteriales</taxon>
        <taxon>Actinopolymorphaceae</taxon>
        <taxon>Actinopolymorpha</taxon>
    </lineage>
</organism>
<dbReference type="GO" id="GO:0042026">
    <property type="term" value="P:protein refolding"/>
    <property type="evidence" value="ECO:0007669"/>
    <property type="project" value="InterPro"/>
</dbReference>
<dbReference type="AlphaFoldDB" id="A0A927N680"/>